<dbReference type="AlphaFoldDB" id="A0A317F8I3"/>
<keyword evidence="3" id="KW-1185">Reference proteome</keyword>
<proteinExistence type="predicted"/>
<accession>A0A317F8I3</accession>
<gene>
    <name evidence="2" type="ORF">DFH01_17135</name>
</gene>
<evidence type="ECO:0000256" key="1">
    <source>
        <dbReference type="SAM" id="Phobius"/>
    </source>
</evidence>
<organism evidence="2 3">
    <name type="scientific">Falsiroseomonas bella</name>
    <dbReference type="NCBI Taxonomy" id="2184016"/>
    <lineage>
        <taxon>Bacteria</taxon>
        <taxon>Pseudomonadati</taxon>
        <taxon>Pseudomonadota</taxon>
        <taxon>Alphaproteobacteria</taxon>
        <taxon>Acetobacterales</taxon>
        <taxon>Roseomonadaceae</taxon>
        <taxon>Falsiroseomonas</taxon>
    </lineage>
</organism>
<dbReference type="EMBL" id="QGNA01000004">
    <property type="protein sequence ID" value="PWS35354.1"/>
    <property type="molecule type" value="Genomic_DNA"/>
</dbReference>
<keyword evidence="1" id="KW-0472">Membrane</keyword>
<feature type="transmembrane region" description="Helical" evidence="1">
    <location>
        <begin position="45"/>
        <end position="64"/>
    </location>
</feature>
<name>A0A317F8I3_9PROT</name>
<sequence>MGTIRAILHDIVGLFVDDGSLALALVLLCAGIGAAVLLVPGLPVALAVALLLAGCVGILLLNVLRAARKRRTAAGG</sequence>
<dbReference type="Proteomes" id="UP000245765">
    <property type="component" value="Unassembled WGS sequence"/>
</dbReference>
<keyword evidence="1" id="KW-1133">Transmembrane helix</keyword>
<dbReference type="RefSeq" id="WP_109871721.1">
    <property type="nucleotide sequence ID" value="NZ_QGNA01000004.1"/>
</dbReference>
<comment type="caution">
    <text evidence="2">The sequence shown here is derived from an EMBL/GenBank/DDBJ whole genome shotgun (WGS) entry which is preliminary data.</text>
</comment>
<keyword evidence="1" id="KW-0812">Transmembrane</keyword>
<feature type="transmembrane region" description="Helical" evidence="1">
    <location>
        <begin position="21"/>
        <end position="39"/>
    </location>
</feature>
<evidence type="ECO:0000313" key="3">
    <source>
        <dbReference type="Proteomes" id="UP000245765"/>
    </source>
</evidence>
<evidence type="ECO:0000313" key="2">
    <source>
        <dbReference type="EMBL" id="PWS35354.1"/>
    </source>
</evidence>
<reference evidence="3" key="1">
    <citation type="submission" date="2018-05" db="EMBL/GenBank/DDBJ databases">
        <authorList>
            <person name="Du Z."/>
            <person name="Wang X."/>
        </authorList>
    </citation>
    <scope>NUCLEOTIDE SEQUENCE [LARGE SCALE GENOMIC DNA]</scope>
    <source>
        <strain evidence="3">CQN31</strain>
    </source>
</reference>
<protein>
    <submittedName>
        <fullName evidence="2">Uncharacterized protein</fullName>
    </submittedName>
</protein>